<dbReference type="Pfam" id="PF00170">
    <property type="entry name" value="bZIP_1"/>
    <property type="match status" value="1"/>
</dbReference>
<reference evidence="6 7" key="1">
    <citation type="journal article" date="2012" name="Fungal Genet. Biol.">
        <title>The genome of the xerotolerant mold Wallemia sebi reveals adaptations to osmotic stress and suggests cryptic sexual reproduction.</title>
        <authorList>
            <person name="Padamsee M."/>
            <person name="Kumar T.K.A."/>
            <person name="Riley R."/>
            <person name="Binder M."/>
            <person name="Boyd A."/>
            <person name="Calvo A.M."/>
            <person name="Furukawa K."/>
            <person name="Hesse C."/>
            <person name="Hohmann S."/>
            <person name="James T.Y."/>
            <person name="LaButti K."/>
            <person name="Lapidus A."/>
            <person name="Lindquist E."/>
            <person name="Lucas S."/>
            <person name="Miller K."/>
            <person name="Shantappa S."/>
            <person name="Grigoriev I.V."/>
            <person name="Hibbett D.S."/>
            <person name="McLaughlin D.J."/>
            <person name="Spatafora J.W."/>
            <person name="Aime M.C."/>
        </authorList>
    </citation>
    <scope>NUCLEOTIDE SEQUENCE [LARGE SCALE GENOMIC DNA]</scope>
    <source>
        <strain evidence="7">ATCC MYA-4683 / CBS 633.66</strain>
    </source>
</reference>
<organism evidence="6 7">
    <name type="scientific">Wallemia mellicola (strain ATCC MYA-4683 / CBS 633.66)</name>
    <name type="common">Wallemia sebi (CBS 633.66)</name>
    <dbReference type="NCBI Taxonomy" id="671144"/>
    <lineage>
        <taxon>Eukaryota</taxon>
        <taxon>Fungi</taxon>
        <taxon>Dikarya</taxon>
        <taxon>Basidiomycota</taxon>
        <taxon>Wallemiomycotina</taxon>
        <taxon>Wallemiomycetes</taxon>
        <taxon>Wallemiales</taxon>
        <taxon>Wallemiaceae</taxon>
        <taxon>Wallemia</taxon>
    </lineage>
</organism>
<dbReference type="GeneID" id="18471046"/>
<dbReference type="PANTHER" id="PTHR40621">
    <property type="entry name" value="TRANSCRIPTION FACTOR KAPC-RELATED"/>
    <property type="match status" value="1"/>
</dbReference>
<dbReference type="SMART" id="SM00338">
    <property type="entry name" value="BRLZ"/>
    <property type="match status" value="1"/>
</dbReference>
<evidence type="ECO:0000256" key="3">
    <source>
        <dbReference type="ARBA" id="ARBA00023242"/>
    </source>
</evidence>
<feature type="region of interest" description="Disordered" evidence="4">
    <location>
        <begin position="209"/>
        <end position="234"/>
    </location>
</feature>
<dbReference type="Gene3D" id="1.20.5.170">
    <property type="match status" value="1"/>
</dbReference>
<dbReference type="OrthoDB" id="2593073at2759"/>
<sequence>MQNSRYCLTEGPIATSLSSSLHAFEIQSMDSQFLDMLREQINSYNNKDSINPLDLSNNRQPFGQFTSNYKENPTPPLTNNDTSSPESSGSHNNYKLEDKRKATDESFDQDMKPHNIKNPNTDRRSSGSSNDNPSSKSSKQNSSQKRKEQNRAAQRAFRERKEKHVKVLEDKVAQQEEENNNLRDLLSRLQQENMTLKQSAFTFQFPVPSQQAGQQDKPNKSLQKSPSPLPQISNNLEYRDSNILDNNPISDFNNFSGGDWDDILNDINFQGDFIVDQQPIPSPKPAESTLGPPPTIIELAQVLASPSERSKCPQVKAKMEQMGIVQNEHEDIEKIGPYLIQEIKKVVKEIAEENKESVDEVVRQAWKDLGKDQHQIKDEAFDLDNLCSELRSKATCGVSNAECQAKFLSALAQRQNKTTATS</sequence>
<evidence type="ECO:0000313" key="6">
    <source>
        <dbReference type="EMBL" id="EIM21797.1"/>
    </source>
</evidence>
<dbReference type="PROSITE" id="PS50217">
    <property type="entry name" value="BZIP"/>
    <property type="match status" value="1"/>
</dbReference>
<dbReference type="InterPro" id="IPR050936">
    <property type="entry name" value="AP-1-like"/>
</dbReference>
<accession>I4YCV5</accession>
<keyword evidence="3" id="KW-0539">Nucleus</keyword>
<keyword evidence="7" id="KW-1185">Reference proteome</keyword>
<dbReference type="GO" id="GO:0001228">
    <property type="term" value="F:DNA-binding transcription activator activity, RNA polymerase II-specific"/>
    <property type="evidence" value="ECO:0007669"/>
    <property type="project" value="TreeGrafter"/>
</dbReference>
<evidence type="ECO:0000256" key="4">
    <source>
        <dbReference type="SAM" id="MobiDB-lite"/>
    </source>
</evidence>
<dbReference type="InterPro" id="IPR046347">
    <property type="entry name" value="bZIP_sf"/>
</dbReference>
<dbReference type="AlphaFoldDB" id="I4YCV5"/>
<dbReference type="EMBL" id="JH668230">
    <property type="protein sequence ID" value="EIM21797.1"/>
    <property type="molecule type" value="Genomic_DNA"/>
</dbReference>
<dbReference type="OMA" id="RMVEMIA"/>
<dbReference type="GO" id="GO:0033554">
    <property type="term" value="P:cellular response to stress"/>
    <property type="evidence" value="ECO:0007669"/>
    <property type="project" value="UniProtKB-ARBA"/>
</dbReference>
<dbReference type="Proteomes" id="UP000005242">
    <property type="component" value="Unassembled WGS sequence"/>
</dbReference>
<evidence type="ECO:0000256" key="1">
    <source>
        <dbReference type="ARBA" id="ARBA00004123"/>
    </source>
</evidence>
<dbReference type="SUPFAM" id="SSF57959">
    <property type="entry name" value="Leucine zipper domain"/>
    <property type="match status" value="1"/>
</dbReference>
<dbReference type="Gene3D" id="1.10.238.100">
    <property type="entry name" value="YAP1 redox domain. Chain B"/>
    <property type="match status" value="1"/>
</dbReference>
<name>I4YCV5_WALMC</name>
<dbReference type="GO" id="GO:0005737">
    <property type="term" value="C:cytoplasm"/>
    <property type="evidence" value="ECO:0007669"/>
    <property type="project" value="UniProtKB-SubCell"/>
</dbReference>
<dbReference type="InParanoid" id="I4YCV5"/>
<comment type="subcellular location">
    <subcellularLocation>
        <location evidence="2">Cytoplasm</location>
    </subcellularLocation>
    <subcellularLocation>
        <location evidence="1">Nucleus</location>
    </subcellularLocation>
</comment>
<feature type="region of interest" description="Disordered" evidence="4">
    <location>
        <begin position="47"/>
        <end position="164"/>
    </location>
</feature>
<dbReference type="STRING" id="671144.I4YCV5"/>
<feature type="compositionally biased region" description="Basic and acidic residues" evidence="4">
    <location>
        <begin position="94"/>
        <end position="113"/>
    </location>
</feature>
<gene>
    <name evidence="6" type="ORF">WALSEDRAFT_28502</name>
</gene>
<evidence type="ECO:0000256" key="2">
    <source>
        <dbReference type="ARBA" id="ARBA00004496"/>
    </source>
</evidence>
<proteinExistence type="predicted"/>
<feature type="compositionally biased region" description="Basic and acidic residues" evidence="4">
    <location>
        <begin position="145"/>
        <end position="164"/>
    </location>
</feature>
<evidence type="ECO:0000259" key="5">
    <source>
        <dbReference type="PROSITE" id="PS50217"/>
    </source>
</evidence>
<dbReference type="InterPro" id="IPR004827">
    <property type="entry name" value="bZIP"/>
</dbReference>
<dbReference type="HOGENOM" id="CLU_685512_0_0_1"/>
<dbReference type="GO" id="GO:0090575">
    <property type="term" value="C:RNA polymerase II transcription regulator complex"/>
    <property type="evidence" value="ECO:0007669"/>
    <property type="project" value="TreeGrafter"/>
</dbReference>
<feature type="compositionally biased region" description="Low complexity" evidence="4">
    <location>
        <begin position="126"/>
        <end position="143"/>
    </location>
</feature>
<feature type="compositionally biased region" description="Polar residues" evidence="4">
    <location>
        <begin position="47"/>
        <end position="93"/>
    </location>
</feature>
<dbReference type="eggNOG" id="ENOG502RPD7">
    <property type="taxonomic scope" value="Eukaryota"/>
</dbReference>
<evidence type="ECO:0000313" key="7">
    <source>
        <dbReference type="Proteomes" id="UP000005242"/>
    </source>
</evidence>
<dbReference type="CDD" id="cd14688">
    <property type="entry name" value="bZIP_YAP"/>
    <property type="match status" value="1"/>
</dbReference>
<protein>
    <recommendedName>
        <fullName evidence="5">BZIP domain-containing protein</fullName>
    </recommendedName>
</protein>
<feature type="domain" description="BZIP" evidence="5">
    <location>
        <begin position="140"/>
        <end position="198"/>
    </location>
</feature>
<dbReference type="PROSITE" id="PS00036">
    <property type="entry name" value="BZIP_BASIC"/>
    <property type="match status" value="1"/>
</dbReference>
<dbReference type="SUPFAM" id="SSF111430">
    <property type="entry name" value="YAP1 redox domain"/>
    <property type="match status" value="1"/>
</dbReference>
<dbReference type="GO" id="GO:0000976">
    <property type="term" value="F:transcription cis-regulatory region binding"/>
    <property type="evidence" value="ECO:0007669"/>
    <property type="project" value="InterPro"/>
</dbReference>
<dbReference type="InterPro" id="IPR023167">
    <property type="entry name" value="Yap1_redox_dom_sf"/>
</dbReference>
<dbReference type="KEGG" id="wse:WALSEDRAFT_28502"/>
<dbReference type="PANTHER" id="PTHR40621:SF6">
    <property type="entry name" value="AP-1-LIKE TRANSCRIPTION FACTOR YAP1-RELATED"/>
    <property type="match status" value="1"/>
</dbReference>
<dbReference type="RefSeq" id="XP_006958101.1">
    <property type="nucleotide sequence ID" value="XM_006958039.1"/>
</dbReference>